<dbReference type="Pfam" id="PF12620">
    <property type="entry name" value="DUF3778"/>
    <property type="match status" value="1"/>
</dbReference>
<accession>A0A0E0EQS4</accession>
<organism evidence="2">
    <name type="scientific">Oryza meridionalis</name>
    <dbReference type="NCBI Taxonomy" id="40149"/>
    <lineage>
        <taxon>Eukaryota</taxon>
        <taxon>Viridiplantae</taxon>
        <taxon>Streptophyta</taxon>
        <taxon>Embryophyta</taxon>
        <taxon>Tracheophyta</taxon>
        <taxon>Spermatophyta</taxon>
        <taxon>Magnoliopsida</taxon>
        <taxon>Liliopsida</taxon>
        <taxon>Poales</taxon>
        <taxon>Poaceae</taxon>
        <taxon>BOP clade</taxon>
        <taxon>Oryzoideae</taxon>
        <taxon>Oryzeae</taxon>
        <taxon>Oryzinae</taxon>
        <taxon>Oryza</taxon>
    </lineage>
</organism>
<proteinExistence type="predicted"/>
<dbReference type="Gramene" id="OMERI09G04400.1">
    <property type="protein sequence ID" value="OMERI09G04400.1"/>
    <property type="gene ID" value="OMERI09G04400"/>
</dbReference>
<reference evidence="2" key="2">
    <citation type="submission" date="2018-05" db="EMBL/GenBank/DDBJ databases">
        <title>OmerRS3 (Oryza meridionalis Reference Sequence Version 3).</title>
        <authorList>
            <person name="Zhang J."/>
            <person name="Kudrna D."/>
            <person name="Lee S."/>
            <person name="Talag J."/>
            <person name="Welchert J."/>
            <person name="Wing R.A."/>
        </authorList>
    </citation>
    <scope>NUCLEOTIDE SEQUENCE [LARGE SCALE GENOMIC DNA]</scope>
    <source>
        <strain evidence="2">cv. OR44</strain>
    </source>
</reference>
<evidence type="ECO:0000259" key="1">
    <source>
        <dbReference type="Pfam" id="PF12620"/>
    </source>
</evidence>
<evidence type="ECO:0000313" key="2">
    <source>
        <dbReference type="EnsemblPlants" id="OMERI09G04400.1"/>
    </source>
</evidence>
<name>A0A0E0EQS4_9ORYZ</name>
<reference evidence="2" key="1">
    <citation type="submission" date="2015-04" db="UniProtKB">
        <authorList>
            <consortium name="EnsemblPlants"/>
        </authorList>
    </citation>
    <scope>IDENTIFICATION</scope>
</reference>
<dbReference type="Proteomes" id="UP000008021">
    <property type="component" value="Chromosome 9"/>
</dbReference>
<sequence>MEQSFEGVVDVVLVADRGCTARGCVARGAFAACGAVVVHGRAAREAVAVDVGCVLAVRGRATWGAFVACGRPADGAAVVRGCAAFGAVAVRGCVRGCADRVASSARDCAACVACDFVTSAALLQWFFSSSPILGPLERQMCYRNHLTVLVLLVSSSSDSSLLLFQNSSIHAGATVRVDFLRFNGGLGGISLLSPVMLFAEPGDAYTKIYGSAVNH</sequence>
<keyword evidence="3" id="KW-1185">Reference proteome</keyword>
<evidence type="ECO:0000313" key="3">
    <source>
        <dbReference type="Proteomes" id="UP000008021"/>
    </source>
</evidence>
<dbReference type="EnsemblPlants" id="OMERI09G04400.1">
    <property type="protein sequence ID" value="OMERI09G04400.1"/>
    <property type="gene ID" value="OMERI09G04400"/>
</dbReference>
<dbReference type="HOGENOM" id="CLU_1285075_0_0_1"/>
<dbReference type="AlphaFoldDB" id="A0A0E0EQS4"/>
<feature type="domain" description="DUF3778" evidence="1">
    <location>
        <begin position="151"/>
        <end position="197"/>
    </location>
</feature>
<dbReference type="InterPro" id="IPR022256">
    <property type="entry name" value="DUF3778"/>
</dbReference>
<protein>
    <recommendedName>
        <fullName evidence="1">DUF3778 domain-containing protein</fullName>
    </recommendedName>
</protein>